<dbReference type="Pfam" id="PF00440">
    <property type="entry name" value="TetR_N"/>
    <property type="match status" value="1"/>
</dbReference>
<dbReference type="InterPro" id="IPR009057">
    <property type="entry name" value="Homeodomain-like_sf"/>
</dbReference>
<dbReference type="EMBL" id="WJPP01000002">
    <property type="protein sequence ID" value="MRH77985.1"/>
    <property type="molecule type" value="Genomic_DNA"/>
</dbReference>
<evidence type="ECO:0000256" key="2">
    <source>
        <dbReference type="ARBA" id="ARBA00023125"/>
    </source>
</evidence>
<dbReference type="InterPro" id="IPR036271">
    <property type="entry name" value="Tet_transcr_reg_TetR-rel_C_sf"/>
</dbReference>
<dbReference type="SUPFAM" id="SSF48498">
    <property type="entry name" value="Tetracyclin repressor-like, C-terminal domain"/>
    <property type="match status" value="1"/>
</dbReference>
<sequence>MSEVVGQFKPRPRGETRRRILNIAADWLQQRGYHGFSFAQIADELEIRSGAVHYHFRGKADLVEAVFARYREEFAWWCGQLPEGPRRSVDWVERFLDLEAKNIERGRVCPLGLAGVEFASLPAAACREAEALRDDLRTWLTDTLHTGRANGELAFSPEPQDMAQLLMASAQGAIQLARLQSPGDFLKVRRALLASLGATAAH</sequence>
<dbReference type="SUPFAM" id="SSF46689">
    <property type="entry name" value="Homeodomain-like"/>
    <property type="match status" value="1"/>
</dbReference>
<proteinExistence type="predicted"/>
<name>A0A6N7QN85_9GAMM</name>
<feature type="domain" description="HTH tetR-type" evidence="5">
    <location>
        <begin position="14"/>
        <end position="74"/>
    </location>
</feature>
<keyword evidence="7" id="KW-1185">Reference proteome</keyword>
<dbReference type="GO" id="GO:0003677">
    <property type="term" value="F:DNA binding"/>
    <property type="evidence" value="ECO:0007669"/>
    <property type="project" value="UniProtKB-UniRule"/>
</dbReference>
<dbReference type="PRINTS" id="PR00455">
    <property type="entry name" value="HTHTETR"/>
</dbReference>
<dbReference type="PROSITE" id="PS50977">
    <property type="entry name" value="HTH_TETR_2"/>
    <property type="match status" value="1"/>
</dbReference>
<evidence type="ECO:0000313" key="7">
    <source>
        <dbReference type="Proteomes" id="UP000433788"/>
    </source>
</evidence>
<evidence type="ECO:0000313" key="6">
    <source>
        <dbReference type="EMBL" id="MRH77985.1"/>
    </source>
</evidence>
<organism evidence="6 7">
    <name type="scientific">Spiribacter salilacus</name>
    <dbReference type="NCBI Taxonomy" id="2664894"/>
    <lineage>
        <taxon>Bacteria</taxon>
        <taxon>Pseudomonadati</taxon>
        <taxon>Pseudomonadota</taxon>
        <taxon>Gammaproteobacteria</taxon>
        <taxon>Chromatiales</taxon>
        <taxon>Ectothiorhodospiraceae</taxon>
        <taxon>Spiribacter</taxon>
    </lineage>
</organism>
<dbReference type="AlphaFoldDB" id="A0A6N7QN85"/>
<gene>
    <name evidence="6" type="ORF">GH984_04635</name>
</gene>
<feature type="DNA-binding region" description="H-T-H motif" evidence="4">
    <location>
        <begin position="37"/>
        <end position="56"/>
    </location>
</feature>
<evidence type="ECO:0000256" key="3">
    <source>
        <dbReference type="ARBA" id="ARBA00023163"/>
    </source>
</evidence>
<reference evidence="6 7" key="1">
    <citation type="submission" date="2019-11" db="EMBL/GenBank/DDBJ databases">
        <authorList>
            <person name="Zhang X.Y."/>
        </authorList>
    </citation>
    <scope>NUCLEOTIDE SEQUENCE [LARGE SCALE GENOMIC DNA]</scope>
    <source>
        <strain evidence="6 7">C176</strain>
    </source>
</reference>
<dbReference type="PANTHER" id="PTHR47506">
    <property type="entry name" value="TRANSCRIPTIONAL REGULATORY PROTEIN"/>
    <property type="match status" value="1"/>
</dbReference>
<dbReference type="Proteomes" id="UP000433788">
    <property type="component" value="Unassembled WGS sequence"/>
</dbReference>
<dbReference type="InterPro" id="IPR001647">
    <property type="entry name" value="HTH_TetR"/>
</dbReference>
<protein>
    <submittedName>
        <fullName evidence="6">TetR family transcriptional regulator</fullName>
    </submittedName>
</protein>
<keyword evidence="1" id="KW-0805">Transcription regulation</keyword>
<dbReference type="PANTHER" id="PTHR47506:SF1">
    <property type="entry name" value="HTH-TYPE TRANSCRIPTIONAL REGULATOR YJDC"/>
    <property type="match status" value="1"/>
</dbReference>
<keyword evidence="2 4" id="KW-0238">DNA-binding</keyword>
<dbReference type="InterPro" id="IPR011075">
    <property type="entry name" value="TetR_C"/>
</dbReference>
<evidence type="ECO:0000259" key="5">
    <source>
        <dbReference type="PROSITE" id="PS50977"/>
    </source>
</evidence>
<accession>A0A6N7QN85</accession>
<keyword evidence="3" id="KW-0804">Transcription</keyword>
<dbReference type="Gene3D" id="1.10.357.10">
    <property type="entry name" value="Tetracycline Repressor, domain 2"/>
    <property type="match status" value="1"/>
</dbReference>
<evidence type="ECO:0000256" key="1">
    <source>
        <dbReference type="ARBA" id="ARBA00023015"/>
    </source>
</evidence>
<evidence type="ECO:0000256" key="4">
    <source>
        <dbReference type="PROSITE-ProRule" id="PRU00335"/>
    </source>
</evidence>
<dbReference type="Pfam" id="PF16925">
    <property type="entry name" value="TetR_C_13"/>
    <property type="match status" value="1"/>
</dbReference>
<comment type="caution">
    <text evidence="6">The sequence shown here is derived from an EMBL/GenBank/DDBJ whole genome shotgun (WGS) entry which is preliminary data.</text>
</comment>
<dbReference type="RefSeq" id="WP_153719030.1">
    <property type="nucleotide sequence ID" value="NZ_WJPP01000002.1"/>
</dbReference>